<dbReference type="EC" id="2.3.2.27" evidence="4"/>
<evidence type="ECO:0000256" key="11">
    <source>
        <dbReference type="ARBA" id="ARBA00022989"/>
    </source>
</evidence>
<feature type="region of interest" description="Disordered" evidence="15">
    <location>
        <begin position="704"/>
        <end position="724"/>
    </location>
</feature>
<dbReference type="PANTHER" id="PTHR13145">
    <property type="entry name" value="SSM4 PROTEIN"/>
    <property type="match status" value="1"/>
</dbReference>
<dbReference type="Proteomes" id="UP001310594">
    <property type="component" value="Unassembled WGS sequence"/>
</dbReference>
<dbReference type="PROSITE" id="PS50089">
    <property type="entry name" value="ZF_RING_2"/>
    <property type="match status" value="1"/>
</dbReference>
<keyword evidence="10" id="KW-0862">Zinc</keyword>
<evidence type="ECO:0000256" key="4">
    <source>
        <dbReference type="ARBA" id="ARBA00012483"/>
    </source>
</evidence>
<feature type="compositionally biased region" description="Basic and acidic residues" evidence="15">
    <location>
        <begin position="498"/>
        <end position="508"/>
    </location>
</feature>
<dbReference type="EMBL" id="JAVRQU010000001">
    <property type="protein sequence ID" value="KAK5707934.1"/>
    <property type="molecule type" value="Genomic_DNA"/>
</dbReference>
<evidence type="ECO:0000256" key="5">
    <source>
        <dbReference type="ARBA" id="ARBA00022679"/>
    </source>
</evidence>
<comment type="caution">
    <text evidence="19">The sequence shown here is derived from an EMBL/GenBank/DDBJ whole genome shotgun (WGS) entry which is preliminary data.</text>
</comment>
<evidence type="ECO:0000256" key="1">
    <source>
        <dbReference type="ARBA" id="ARBA00000900"/>
    </source>
</evidence>
<dbReference type="Pfam" id="PF12906">
    <property type="entry name" value="RINGv"/>
    <property type="match status" value="1"/>
</dbReference>
<dbReference type="InterPro" id="IPR056521">
    <property type="entry name" value="MARCHF6-like_C"/>
</dbReference>
<keyword evidence="5" id="KW-0808">Transferase</keyword>
<feature type="transmembrane region" description="Helical" evidence="16">
    <location>
        <begin position="1660"/>
        <end position="1684"/>
    </location>
</feature>
<feature type="transmembrane region" description="Helical" evidence="16">
    <location>
        <begin position="1429"/>
        <end position="1450"/>
    </location>
</feature>
<dbReference type="GO" id="GO:0005789">
    <property type="term" value="C:endoplasmic reticulum membrane"/>
    <property type="evidence" value="ECO:0007669"/>
    <property type="project" value="TreeGrafter"/>
</dbReference>
<comment type="pathway">
    <text evidence="3">Protein modification; protein ubiquitination.</text>
</comment>
<feature type="transmembrane region" description="Helical" evidence="16">
    <location>
        <begin position="1709"/>
        <end position="1729"/>
    </location>
</feature>
<feature type="domain" description="RING-type" evidence="17">
    <location>
        <begin position="46"/>
        <end position="93"/>
    </location>
</feature>
<proteinExistence type="predicted"/>
<reference evidence="19" key="1">
    <citation type="submission" date="2023-08" db="EMBL/GenBank/DDBJ databases">
        <title>Black Yeasts Isolated from many extreme environments.</title>
        <authorList>
            <person name="Coleine C."/>
            <person name="Stajich J.E."/>
            <person name="Selbmann L."/>
        </authorList>
    </citation>
    <scope>NUCLEOTIDE SEQUENCE</scope>
    <source>
        <strain evidence="19">CCFEE 5810</strain>
    </source>
</reference>
<dbReference type="InterPro" id="IPR001841">
    <property type="entry name" value="Znf_RING"/>
</dbReference>
<evidence type="ECO:0000256" key="8">
    <source>
        <dbReference type="ARBA" id="ARBA00022771"/>
    </source>
</evidence>
<name>A0AAN7VYA4_9PEZI</name>
<dbReference type="CDD" id="cd16702">
    <property type="entry name" value="RING_CH-C4HC3_MARCH6"/>
    <property type="match status" value="1"/>
</dbReference>
<dbReference type="GO" id="GO:0036503">
    <property type="term" value="P:ERAD pathway"/>
    <property type="evidence" value="ECO:0007669"/>
    <property type="project" value="TreeGrafter"/>
</dbReference>
<feature type="region of interest" description="Disordered" evidence="15">
    <location>
        <begin position="553"/>
        <end position="574"/>
    </location>
</feature>
<evidence type="ECO:0000259" key="18">
    <source>
        <dbReference type="PROSITE" id="PS51292"/>
    </source>
</evidence>
<gene>
    <name evidence="19" type="ORF">LTR97_000473</name>
</gene>
<evidence type="ECO:0000256" key="9">
    <source>
        <dbReference type="ARBA" id="ARBA00022786"/>
    </source>
</evidence>
<protein>
    <recommendedName>
        <fullName evidence="4">RING-type E3 ubiquitin transferase</fullName>
        <ecNumber evidence="4">2.3.2.27</ecNumber>
    </recommendedName>
</protein>
<evidence type="ECO:0000313" key="19">
    <source>
        <dbReference type="EMBL" id="KAK5707934.1"/>
    </source>
</evidence>
<feature type="coiled-coil region" evidence="14">
    <location>
        <begin position="299"/>
        <end position="350"/>
    </location>
</feature>
<evidence type="ECO:0000256" key="7">
    <source>
        <dbReference type="ARBA" id="ARBA00022723"/>
    </source>
</evidence>
<feature type="region of interest" description="Disordered" evidence="15">
    <location>
        <begin position="588"/>
        <end position="625"/>
    </location>
</feature>
<evidence type="ECO:0000256" key="14">
    <source>
        <dbReference type="SAM" id="Coils"/>
    </source>
</evidence>
<keyword evidence="14" id="KW-0175">Coiled coil</keyword>
<keyword evidence="6 16" id="KW-0812">Transmembrane</keyword>
<keyword evidence="8 13" id="KW-0863">Zinc-finger</keyword>
<dbReference type="Gene3D" id="3.30.40.10">
    <property type="entry name" value="Zinc/RING finger domain, C3HC4 (zinc finger)"/>
    <property type="match status" value="1"/>
</dbReference>
<feature type="compositionally biased region" description="Low complexity" evidence="15">
    <location>
        <begin position="483"/>
        <end position="492"/>
    </location>
</feature>
<dbReference type="PANTHER" id="PTHR13145:SF0">
    <property type="entry name" value="E3 UBIQUITIN-PROTEIN LIGASE MARCHF6"/>
    <property type="match status" value="1"/>
</dbReference>
<dbReference type="FunFam" id="3.30.40.10:FF:000287">
    <property type="entry name" value="RING finger membrane protein"/>
    <property type="match status" value="1"/>
</dbReference>
<feature type="transmembrane region" description="Helical" evidence="16">
    <location>
        <begin position="1524"/>
        <end position="1548"/>
    </location>
</feature>
<comment type="catalytic activity">
    <reaction evidence="1">
        <text>S-ubiquitinyl-[E2 ubiquitin-conjugating enzyme]-L-cysteine + [acceptor protein]-L-lysine = [E2 ubiquitin-conjugating enzyme]-L-cysteine + N(6)-ubiquitinyl-[acceptor protein]-L-lysine.</text>
        <dbReference type="EC" id="2.3.2.27"/>
    </reaction>
</comment>
<feature type="region of interest" description="Disordered" evidence="15">
    <location>
        <begin position="640"/>
        <end position="677"/>
    </location>
</feature>
<evidence type="ECO:0000256" key="6">
    <source>
        <dbReference type="ARBA" id="ARBA00022692"/>
    </source>
</evidence>
<keyword evidence="9" id="KW-0833">Ubl conjugation pathway</keyword>
<feature type="compositionally biased region" description="Basic residues" evidence="15">
    <location>
        <begin position="600"/>
        <end position="609"/>
    </location>
</feature>
<dbReference type="GO" id="GO:0061630">
    <property type="term" value="F:ubiquitin protein ligase activity"/>
    <property type="evidence" value="ECO:0007669"/>
    <property type="project" value="UniProtKB-EC"/>
</dbReference>
<feature type="transmembrane region" description="Helical" evidence="16">
    <location>
        <begin position="1470"/>
        <end position="1490"/>
    </location>
</feature>
<keyword evidence="12 16" id="KW-0472">Membrane</keyword>
<feature type="transmembrane region" description="Helical" evidence="16">
    <location>
        <begin position="835"/>
        <end position="854"/>
    </location>
</feature>
<feature type="region of interest" description="Disordered" evidence="15">
    <location>
        <begin position="452"/>
        <end position="509"/>
    </location>
</feature>
<keyword evidence="7" id="KW-0479">Metal-binding</keyword>
<dbReference type="InterPro" id="IPR013083">
    <property type="entry name" value="Znf_RING/FYVE/PHD"/>
</dbReference>
<dbReference type="SUPFAM" id="SSF57850">
    <property type="entry name" value="RING/U-box"/>
    <property type="match status" value="1"/>
</dbReference>
<feature type="compositionally biased region" description="Basic and acidic residues" evidence="15">
    <location>
        <begin position="611"/>
        <end position="625"/>
    </location>
</feature>
<dbReference type="InterPro" id="IPR011016">
    <property type="entry name" value="Znf_RING-CH"/>
</dbReference>
<dbReference type="PROSITE" id="PS51292">
    <property type="entry name" value="ZF_RING_CH"/>
    <property type="match status" value="1"/>
</dbReference>
<dbReference type="GO" id="GO:0008270">
    <property type="term" value="F:zinc ion binding"/>
    <property type="evidence" value="ECO:0007669"/>
    <property type="project" value="UniProtKB-KW"/>
</dbReference>
<feature type="region of interest" description="Disordered" evidence="15">
    <location>
        <begin position="1"/>
        <end position="43"/>
    </location>
</feature>
<evidence type="ECO:0000256" key="2">
    <source>
        <dbReference type="ARBA" id="ARBA00004141"/>
    </source>
</evidence>
<evidence type="ECO:0000256" key="13">
    <source>
        <dbReference type="PROSITE-ProRule" id="PRU00175"/>
    </source>
</evidence>
<feature type="transmembrane region" description="Helical" evidence="16">
    <location>
        <begin position="1229"/>
        <end position="1251"/>
    </location>
</feature>
<evidence type="ECO:0000256" key="16">
    <source>
        <dbReference type="SAM" id="Phobius"/>
    </source>
</evidence>
<feature type="transmembrane region" description="Helical" evidence="16">
    <location>
        <begin position="1119"/>
        <end position="1151"/>
    </location>
</feature>
<evidence type="ECO:0000256" key="15">
    <source>
        <dbReference type="SAM" id="MobiDB-lite"/>
    </source>
</evidence>
<evidence type="ECO:0000256" key="10">
    <source>
        <dbReference type="ARBA" id="ARBA00022833"/>
    </source>
</evidence>
<evidence type="ECO:0000256" key="3">
    <source>
        <dbReference type="ARBA" id="ARBA00004906"/>
    </source>
</evidence>
<accession>A0AAN7VYA4</accession>
<keyword evidence="11 16" id="KW-1133">Transmembrane helix</keyword>
<comment type="subcellular location">
    <subcellularLocation>
        <location evidence="2">Membrane</location>
        <topology evidence="2">Multi-pass membrane protein</topology>
    </subcellularLocation>
</comment>
<sequence length="1769" mass="195714">MDELEPSAHAGPLTSHPPDLMNDTTFDPPVRVNTSSTTDDRNGDTCRICRSEGTPEEPLFYPCKCSGSIKYVHQECLMEWLSHSHKKHCELCKTPFRFTKLYDAEMPQTLPLAVFIRRACWHAVWTAGRLGRGMMVVAVWAIVLPWLVRWAWRWIFWFADAGWTHEAVMSRLKNDDYGMSAVFEKGNKTMSVAFNSTAEAGNTTTGPAAYQIAKEVAKRLGFTSPLSTSSPLSTFPEADTSILSSWTYLSTLTPSPRLNRIIVDICEGQLITCVVIVGFILIFLIREWVVQQGVHPVNLDNINNVQQQLADAAERVQAENARLRRQQELLEQARRRLLELQDESRDARRIVNDVHGDAEEGEYIGWEGLEMLIDHATEHLRKDDEQEKAKFKYCTQAVLKQIHLAGLPVGGNITDGLAEQIATKLASFSTPERQEWEALLIDQLAAARDDQLVATRDRASSDPGHSEPVSDEVKKMRHIKALSSSSSSDESSGAAEPARPRMPERDFSSRATQIQRLLEEAEGIFSPQEVAAARASVRSQAQTHLALTAENITSGNTMALDESQPSGKPVTGEADQIDNDAKAEYDELPITNAGPDAKVNIKRSGKGKARAVPEPKEPTPADVLKRQAEDEAMKKLEEEIKVEDSVAGPASAPTEIAPASDNPFHPEGPEPEPRQDQGIGREIASELIAVDAPDYDEAIRQRPTNDAAAADAVDGDEDAEEQRPPRAIVPPTYLNRLADWFWGDIIVGHDHAEQAAPEDEQILAIDDVAQAAPLVAVINAQPLVDAAHIQDPAAAAAQQAALDADAVDEAEDLEGIFELIGLQGPLLGLFQTSTFCTALVAVTVLCAVGLPYIWGKLVLNILGSPVHFTIKLPLRIMSTVADFLVDVTLWVAGWTAVGGTLTTNLAFQFLGTWVQSLKDVRVAKWVADFAAATATKSATRLQNMIMTMESYESEVMNWNEAFLGVSVHAHASLREIQDEVAVVMNWMGHCVTVVVEAISSGTVSTAWHSCLEALSHAGDIPIHLGSGFEYLKSSAQPLLRTLEHLKTGSLSFEKGISVEMEPSLIYWSGSDRTLAVTAGYVSLALLAAIYVALDTPLSRSEAGRKTEKQIRDGLKQAGGVLKVMLIISIEMLVFPFYCGLLLDLAFLPLFAGASMASRWSFAGDQPYTFCFVHWFIGTCYMFHFALFVGMCRKILRKGVLWFIRDPDDPTFHPVRDVLERNVSTQLRKIAFSALVYGALVILCLGGVIWTIGKVLNGIFPIYWKSTEPILEFPADLLLYNALTPLIVRLVKPSDAVSAMYAWWLRRCARVLRLSHFLFDDRRKDEEGHYVRKTWASFLLLQKPEEESKDSIPTTHHITEHGEEGAEVHFARDGKYVLTPCSDQYRPPKAGEAFLHADDDDVYVVDKNGKKNDHFAKIYVPPLFRLRVTLFMVCLWVFSALTGLCVTLVPLVFGRRLFAGLMPKGVRPNDIYCYTLGSYILGGLLIVALQGRPAVRYLQSKVGQLDIKSWDEPAKRYVLQTLSCAYVYGFIAAVLPLVFGCLLQLYFVLPLHTYVMQNDIATSANITETAASLAANLTNIAFEASPFNTTSPVTAATQMSKPLLSSHTIHILQDYCLGLLYVRIASRFVIFTPSTRAHEAFHRILLDPGYLNPNARIATRFLIAPVTILAAIAILLPPAMVRLALAATHNNGTWSSVLSDPEIQIKMYRYSYPVTAALVVMLVCLSEVGGATNRWRARIKDEVYLVGERLHNFGEKKPPKNSRSVVRKDR</sequence>
<feature type="domain" description="RING-CH-type" evidence="18">
    <location>
        <begin position="38"/>
        <end position="99"/>
    </location>
</feature>
<dbReference type="Pfam" id="PF23113">
    <property type="entry name" value="MARCHF6_C"/>
    <property type="match status" value="1"/>
</dbReference>
<evidence type="ECO:0000313" key="20">
    <source>
        <dbReference type="Proteomes" id="UP001310594"/>
    </source>
</evidence>
<organism evidence="19 20">
    <name type="scientific">Elasticomyces elasticus</name>
    <dbReference type="NCBI Taxonomy" id="574655"/>
    <lineage>
        <taxon>Eukaryota</taxon>
        <taxon>Fungi</taxon>
        <taxon>Dikarya</taxon>
        <taxon>Ascomycota</taxon>
        <taxon>Pezizomycotina</taxon>
        <taxon>Dothideomycetes</taxon>
        <taxon>Dothideomycetidae</taxon>
        <taxon>Mycosphaerellales</taxon>
        <taxon>Teratosphaeriaceae</taxon>
        <taxon>Elasticomyces</taxon>
    </lineage>
</organism>
<evidence type="ECO:0000259" key="17">
    <source>
        <dbReference type="PROSITE" id="PS50089"/>
    </source>
</evidence>
<evidence type="ECO:0000256" key="12">
    <source>
        <dbReference type="ARBA" id="ARBA00023136"/>
    </source>
</evidence>
<feature type="transmembrane region" description="Helical" evidence="16">
    <location>
        <begin position="1171"/>
        <end position="1191"/>
    </location>
</feature>
<dbReference type="SMART" id="SM00744">
    <property type="entry name" value="RINGv"/>
    <property type="match status" value="1"/>
</dbReference>